<dbReference type="InterPro" id="IPR036291">
    <property type="entry name" value="NAD(P)-bd_dom_sf"/>
</dbReference>
<dbReference type="InterPro" id="IPR002347">
    <property type="entry name" value="SDR_fam"/>
</dbReference>
<organism evidence="5 6">
    <name type="scientific">Streptomyces clavifer</name>
    <dbReference type="NCBI Taxonomy" id="68188"/>
    <lineage>
        <taxon>Bacteria</taxon>
        <taxon>Bacillati</taxon>
        <taxon>Actinomycetota</taxon>
        <taxon>Actinomycetes</taxon>
        <taxon>Kitasatosporales</taxon>
        <taxon>Streptomycetaceae</taxon>
        <taxon>Streptomyces</taxon>
    </lineage>
</organism>
<evidence type="ECO:0000313" key="5">
    <source>
        <dbReference type="EMBL" id="MBP2363792.1"/>
    </source>
</evidence>
<sequence length="681" mass="72321">MTSATHAEVAALLERAHRIGSDPRNTNYAGGNTSAKATETDPVTGGEAELLWVKGSGGDLGTLTEAGLAVLRLDRVRALKDVYPGVEREDEMVSAFDFCLHGKGGAAPSIDTAMHALVEAAHVDHLHPDSGIALACSADGEKLTAECFGDRVAWVGWRRPGFQLGLDIAAVKEANPQAVGVVLGGHGITAWGDTSDECERNALWMIRTAETFLEERGRPEPFGAVLPGREALTARARRERAAALAPVIRGLASTDRPQVGHFTDTAPVLEFLSRAEHPRLAALGTSCPDHFLRTKVSPLVLDLPADAPLDEAVARLGELHGQYREAYRAYYERHASPGSPAMRGADPAIVLVPGVGMFSFGKDKQTARVAGEFYLNAINVMRGAEAVSSYAPIEESEKFRIEYWDLEEAKLRRMPRPKALATRVALVTGAGSGIGRAIAHRLVAEGACVVVADLHAENAASVAEELGGPDKAVAVTVDVTDEVQITDAFKAAVLAFGGVDLVVNNAGISISKPLLETTARDWDLQHDIMARGSFLVSREAARVMQAQKLGGDIIYIASKNAVFAGPNNIAYSATKADQAHQVRLLAAELGEHGIRVNGINPDGVVRGSGIFAAGWGAQRAATYGIEEEKLGEFYAQRTILKREVLPEHVANAVFALTGGDLTHTTGLHIPVDAGVAAAFLR</sequence>
<feature type="region of interest" description="Disordered" evidence="3">
    <location>
        <begin position="21"/>
        <end position="41"/>
    </location>
</feature>
<evidence type="ECO:0000259" key="4">
    <source>
        <dbReference type="SMART" id="SM01007"/>
    </source>
</evidence>
<dbReference type="Proteomes" id="UP001519311">
    <property type="component" value="Unassembled WGS sequence"/>
</dbReference>
<feature type="domain" description="Class II aldolase/adducin N-terminal" evidence="4">
    <location>
        <begin position="11"/>
        <end position="213"/>
    </location>
</feature>
<dbReference type="NCBIfam" id="NF006189">
    <property type="entry name" value="PRK08324.1-3"/>
    <property type="match status" value="1"/>
</dbReference>
<accession>A0ABS4VIN5</accession>
<dbReference type="SUPFAM" id="SSF51735">
    <property type="entry name" value="NAD(P)-binding Rossmann-fold domains"/>
    <property type="match status" value="1"/>
</dbReference>
<proteinExistence type="inferred from homology"/>
<reference evidence="5 6" key="1">
    <citation type="submission" date="2021-03" db="EMBL/GenBank/DDBJ databases">
        <title>Sequencing the genomes of 1000 actinobacteria strains.</title>
        <authorList>
            <person name="Klenk H.-P."/>
        </authorList>
    </citation>
    <scope>NUCLEOTIDE SEQUENCE [LARGE SCALE GENOMIC DNA]</scope>
    <source>
        <strain evidence="5 6">DSM 40843</strain>
    </source>
</reference>
<dbReference type="RefSeq" id="WP_209471608.1">
    <property type="nucleotide sequence ID" value="NZ_BMWJ01000007.1"/>
</dbReference>
<dbReference type="PRINTS" id="PR00080">
    <property type="entry name" value="SDRFAMILY"/>
</dbReference>
<evidence type="ECO:0000256" key="1">
    <source>
        <dbReference type="ARBA" id="ARBA00006484"/>
    </source>
</evidence>
<comment type="similarity">
    <text evidence="1">Belongs to the short-chain dehydrogenases/reductases (SDR) family.</text>
</comment>
<dbReference type="NCBIfam" id="NF006188">
    <property type="entry name" value="PRK08324.1-1"/>
    <property type="match status" value="1"/>
</dbReference>
<comment type="caution">
    <text evidence="5">The sequence shown here is derived from an EMBL/GenBank/DDBJ whole genome shotgun (WGS) entry which is preliminary data.</text>
</comment>
<dbReference type="Gene3D" id="3.40.50.720">
    <property type="entry name" value="NAD(P)-binding Rossmann-like Domain"/>
    <property type="match status" value="1"/>
</dbReference>
<dbReference type="EMBL" id="JAGINS010000002">
    <property type="protein sequence ID" value="MBP2363792.1"/>
    <property type="molecule type" value="Genomic_DNA"/>
</dbReference>
<evidence type="ECO:0000256" key="3">
    <source>
        <dbReference type="SAM" id="MobiDB-lite"/>
    </source>
</evidence>
<keyword evidence="2" id="KW-0560">Oxidoreductase</keyword>
<dbReference type="PANTHER" id="PTHR43669:SF8">
    <property type="entry name" value="SHORT-CHAIN TYPE DEHYDROGENASE_REDUCTASE-RELATED"/>
    <property type="match status" value="1"/>
</dbReference>
<protein>
    <submittedName>
        <fullName evidence="5">Rhamnulose-1-phosphate aldolase/alcohol dehydrogenase</fullName>
    </submittedName>
</protein>
<dbReference type="SUPFAM" id="SSF53639">
    <property type="entry name" value="AraD/HMP-PK domain-like"/>
    <property type="match status" value="1"/>
</dbReference>
<evidence type="ECO:0000313" key="6">
    <source>
        <dbReference type="Proteomes" id="UP001519311"/>
    </source>
</evidence>
<dbReference type="InterPro" id="IPR013454">
    <property type="entry name" value="Bifunc_RhaD/ADH"/>
</dbReference>
<name>A0ABS4VIN5_9ACTN</name>
<feature type="compositionally biased region" description="Polar residues" evidence="3">
    <location>
        <begin position="23"/>
        <end position="37"/>
    </location>
</feature>
<dbReference type="NCBIfam" id="TIGR02632">
    <property type="entry name" value="RhaD_aldol-ADH"/>
    <property type="match status" value="1"/>
</dbReference>
<dbReference type="Pfam" id="PF13561">
    <property type="entry name" value="adh_short_C2"/>
    <property type="match status" value="1"/>
</dbReference>
<dbReference type="InterPro" id="IPR001303">
    <property type="entry name" value="Aldolase_II/adducin_N"/>
</dbReference>
<dbReference type="PANTHER" id="PTHR43669">
    <property type="entry name" value="5-KETO-D-GLUCONATE 5-REDUCTASE"/>
    <property type="match status" value="1"/>
</dbReference>
<dbReference type="SMART" id="SM01007">
    <property type="entry name" value="Aldolase_II"/>
    <property type="match status" value="1"/>
</dbReference>
<evidence type="ECO:0000256" key="2">
    <source>
        <dbReference type="ARBA" id="ARBA00023002"/>
    </source>
</evidence>
<gene>
    <name evidence="5" type="ORF">JOF59_006284</name>
</gene>
<dbReference type="PRINTS" id="PR00081">
    <property type="entry name" value="GDHRDH"/>
</dbReference>
<dbReference type="Gene3D" id="3.40.225.10">
    <property type="entry name" value="Class II aldolase/adducin N-terminal domain"/>
    <property type="match status" value="1"/>
</dbReference>
<dbReference type="Pfam" id="PF00596">
    <property type="entry name" value="Aldolase_II"/>
    <property type="match status" value="1"/>
</dbReference>
<dbReference type="CDD" id="cd08943">
    <property type="entry name" value="R1PA_ADH_SDR_c"/>
    <property type="match status" value="1"/>
</dbReference>
<dbReference type="InterPro" id="IPR036409">
    <property type="entry name" value="Aldolase_II/adducin_N_sf"/>
</dbReference>
<keyword evidence="6" id="KW-1185">Reference proteome</keyword>